<organism evidence="2 3">
    <name type="scientific">Mycena rosella</name>
    <name type="common">Pink bonnet</name>
    <name type="synonym">Agaricus rosellus</name>
    <dbReference type="NCBI Taxonomy" id="1033263"/>
    <lineage>
        <taxon>Eukaryota</taxon>
        <taxon>Fungi</taxon>
        <taxon>Dikarya</taxon>
        <taxon>Basidiomycota</taxon>
        <taxon>Agaricomycotina</taxon>
        <taxon>Agaricomycetes</taxon>
        <taxon>Agaricomycetidae</taxon>
        <taxon>Agaricales</taxon>
        <taxon>Marasmiineae</taxon>
        <taxon>Mycenaceae</taxon>
        <taxon>Mycena</taxon>
    </lineage>
</organism>
<feature type="region of interest" description="Disordered" evidence="1">
    <location>
        <begin position="172"/>
        <end position="200"/>
    </location>
</feature>
<gene>
    <name evidence="2" type="ORF">B0H17DRAFT_1299426</name>
</gene>
<accession>A0AAD7DCQ0</accession>
<feature type="region of interest" description="Disordered" evidence="1">
    <location>
        <begin position="64"/>
        <end position="84"/>
    </location>
</feature>
<dbReference type="EMBL" id="JARKIE010000081">
    <property type="protein sequence ID" value="KAJ7688166.1"/>
    <property type="molecule type" value="Genomic_DNA"/>
</dbReference>
<keyword evidence="3" id="KW-1185">Reference proteome</keyword>
<name>A0AAD7DCQ0_MYCRO</name>
<evidence type="ECO:0000313" key="3">
    <source>
        <dbReference type="Proteomes" id="UP001221757"/>
    </source>
</evidence>
<dbReference type="AlphaFoldDB" id="A0AAD7DCQ0"/>
<evidence type="ECO:0000256" key="1">
    <source>
        <dbReference type="SAM" id="MobiDB-lite"/>
    </source>
</evidence>
<reference evidence="2" key="1">
    <citation type="submission" date="2023-03" db="EMBL/GenBank/DDBJ databases">
        <title>Massive genome expansion in bonnet fungi (Mycena s.s.) driven by repeated elements and novel gene families across ecological guilds.</title>
        <authorList>
            <consortium name="Lawrence Berkeley National Laboratory"/>
            <person name="Harder C.B."/>
            <person name="Miyauchi S."/>
            <person name="Viragh M."/>
            <person name="Kuo A."/>
            <person name="Thoen E."/>
            <person name="Andreopoulos B."/>
            <person name="Lu D."/>
            <person name="Skrede I."/>
            <person name="Drula E."/>
            <person name="Henrissat B."/>
            <person name="Morin E."/>
            <person name="Kohler A."/>
            <person name="Barry K."/>
            <person name="LaButti K."/>
            <person name="Morin E."/>
            <person name="Salamov A."/>
            <person name="Lipzen A."/>
            <person name="Mereny Z."/>
            <person name="Hegedus B."/>
            <person name="Baldrian P."/>
            <person name="Stursova M."/>
            <person name="Weitz H."/>
            <person name="Taylor A."/>
            <person name="Grigoriev I.V."/>
            <person name="Nagy L.G."/>
            <person name="Martin F."/>
            <person name="Kauserud H."/>
        </authorList>
    </citation>
    <scope>NUCLEOTIDE SEQUENCE</scope>
    <source>
        <strain evidence="2">CBHHK067</strain>
    </source>
</reference>
<dbReference type="Proteomes" id="UP001221757">
    <property type="component" value="Unassembled WGS sequence"/>
</dbReference>
<evidence type="ECO:0000313" key="2">
    <source>
        <dbReference type="EMBL" id="KAJ7688166.1"/>
    </source>
</evidence>
<sequence>MISEALVLHQRQIEKIFGYLAEFTDTSWSSNAAEITPALMSPFESSVLLGKGISLERSSIAQNTLKGSVKPRGPSPRGGMKGLQWGWVSERDPGVRGYSAWGRFPAHQVLVAAQQRKSLEAAIESSLLQPLIHHKRLRGSLIPKQYRGLVDNNRVPSGTSVDTGALVALHKSEEGPEDGPDGQSYLSREPARTGGRASNITEGWGRVRSSLGGCRSNRKIMSGHVASCGLDRGAEAVGNGDTGIGSGRVLGWLGGAVERRGGTVCVFQGVPKEGPKDILGMGAEGSRGS</sequence>
<comment type="caution">
    <text evidence="2">The sequence shown here is derived from an EMBL/GenBank/DDBJ whole genome shotgun (WGS) entry which is preliminary data.</text>
</comment>
<proteinExistence type="predicted"/>
<protein>
    <submittedName>
        <fullName evidence="2">Uncharacterized protein</fullName>
    </submittedName>
</protein>